<feature type="region of interest" description="Disordered" evidence="1">
    <location>
        <begin position="1"/>
        <end position="53"/>
    </location>
</feature>
<name>A0A6I8LN03_9PSEU</name>
<evidence type="ECO:0000313" key="3">
    <source>
        <dbReference type="Proteomes" id="UP000399805"/>
    </source>
</evidence>
<evidence type="ECO:0000256" key="1">
    <source>
        <dbReference type="SAM" id="MobiDB-lite"/>
    </source>
</evidence>
<proteinExistence type="predicted"/>
<gene>
    <name evidence="2" type="ORF">AA23TX_01917</name>
</gene>
<evidence type="ECO:0000313" key="2">
    <source>
        <dbReference type="EMBL" id="VVJ16896.1"/>
    </source>
</evidence>
<feature type="compositionally biased region" description="Basic residues" evidence="1">
    <location>
        <begin position="122"/>
        <end position="140"/>
    </location>
</feature>
<sequence>MSDSLSGVMDPRRRRGVPARGGPPDGRAARALPRPRCPRSSPAARPSAHSCRHRPAVPCKGLCTCTAQLAVCTVVEINLIGANRSLRSAGPKNRTPGARTVNFVLHSGADLRKVDSGPRTTPHIRPHRPRRGNSGYRKRLTQASGRHPISPRRGV</sequence>
<keyword evidence="3" id="KW-1185">Reference proteome</keyword>
<accession>A0A6I8LN03</accession>
<feature type="compositionally biased region" description="Low complexity" evidence="1">
    <location>
        <begin position="18"/>
        <end position="49"/>
    </location>
</feature>
<organism evidence="2 3">
    <name type="scientific">Amycolatopsis camponoti</name>
    <dbReference type="NCBI Taxonomy" id="2606593"/>
    <lineage>
        <taxon>Bacteria</taxon>
        <taxon>Bacillati</taxon>
        <taxon>Actinomycetota</taxon>
        <taxon>Actinomycetes</taxon>
        <taxon>Pseudonocardiales</taxon>
        <taxon>Pseudonocardiaceae</taxon>
        <taxon>Amycolatopsis</taxon>
    </lineage>
</organism>
<dbReference type="EMBL" id="CABVGP010000001">
    <property type="protein sequence ID" value="VVJ16896.1"/>
    <property type="molecule type" value="Genomic_DNA"/>
</dbReference>
<dbReference type="AlphaFoldDB" id="A0A6I8LN03"/>
<protein>
    <submittedName>
        <fullName evidence="2">Uncharacterized protein</fullName>
    </submittedName>
</protein>
<feature type="region of interest" description="Disordered" evidence="1">
    <location>
        <begin position="112"/>
        <end position="155"/>
    </location>
</feature>
<dbReference type="Proteomes" id="UP000399805">
    <property type="component" value="Unassembled WGS sequence"/>
</dbReference>
<reference evidence="2 3" key="1">
    <citation type="submission" date="2019-09" db="EMBL/GenBank/DDBJ databases">
        <authorList>
            <person name="Leyn A S."/>
        </authorList>
    </citation>
    <scope>NUCLEOTIDE SEQUENCE [LARGE SCALE GENOMIC DNA]</scope>
    <source>
        <strain evidence="2">AA231_1</strain>
    </source>
</reference>